<keyword evidence="1" id="KW-1133">Transmembrane helix</keyword>
<feature type="transmembrane region" description="Helical" evidence="1">
    <location>
        <begin position="330"/>
        <end position="349"/>
    </location>
</feature>
<gene>
    <name evidence="2" type="ORF">DKX38_021402</name>
</gene>
<keyword evidence="3" id="KW-1185">Reference proteome</keyword>
<comment type="caution">
    <text evidence="2">The sequence shown here is derived from an EMBL/GenBank/DDBJ whole genome shotgun (WGS) entry which is preliminary data.</text>
</comment>
<reference evidence="3" key="1">
    <citation type="journal article" date="2019" name="Gigascience">
        <title>De novo genome assembly of the endangered Acer yangbiense, a plant species with extremely small populations endemic to Yunnan Province, China.</title>
        <authorList>
            <person name="Yang J."/>
            <person name="Wariss H.M."/>
            <person name="Tao L."/>
            <person name="Zhang R."/>
            <person name="Yun Q."/>
            <person name="Hollingsworth P."/>
            <person name="Dao Z."/>
            <person name="Luo G."/>
            <person name="Guo H."/>
            <person name="Ma Y."/>
            <person name="Sun W."/>
        </authorList>
    </citation>
    <scope>NUCLEOTIDE SEQUENCE [LARGE SCALE GENOMIC DNA]</scope>
    <source>
        <strain evidence="3">cv. br00</strain>
    </source>
</reference>
<dbReference type="InterPro" id="IPR022227">
    <property type="entry name" value="DUF3754"/>
</dbReference>
<dbReference type="Proteomes" id="UP000326939">
    <property type="component" value="Chromosome 14"/>
</dbReference>
<sequence>MERKKKEVIRLERESVIPVLKPKLIMTLANLIEHGTDRAEFLKLCKRVEYTIRAWYFLQFEDMMQLYSLFDPVSGAKKLEQQNLSPTEIHVLEQNFLTFLFQVMDKSNFKITSEDEINVALSGQYLLNIPIKVDESKLDKELLKTYFADHPRENLPDFSDKAQFNSTELFYYCEMNCLPSEMPYIIFRRGIGIDKTTDYFVMEKVDMLIGRFWGFLLRVTRLDKFFDKSRGQHKKDLKKNDDLNSEEDQDDLFVERIRLEKMDISVKNLLRKTTIQEPTFDRIIVVYREATPKSKTDRGIYIKHFKNIPMADLEIVLPEKKNPGLTPKDWVTFLVSAVVGLVAVLGSVKMPKIDLWVIFAVLSTVVGYCAKTYFTFQQNMAAYQNLITQSMYDKQLDSGKGTLLHLCDDVIQQEVKEIIISFFILMEQGNATRQVYLCYTVKQDLDLRCEGLIKEEFGESCNFDVDDAVEKLEKLGIVARDSLGRYFCVALKRANEIIGTTTEELVLKAKQGLSCAYKHRWPELGCRILLDCFPRYFELQFPFSLIQVRDSNQRRTLGREDMGCQWCPELIGASVLSIFVNKKKRDIIHLEKESVIPVLKHKLIAALANRISIERSRSDVDEFLKLCQRVEYTIRAWYLLQFEDLMRLYSFFEPIHGAKKLEQQNLTPEEIDVFEQDFLASLFQVMEKSNFKIATDEEIEVALSAQYRLNLPIVVNENKLDKRLFTSYFAKHPQDDLPYFADKGRLKRLFFRKRSAPITEDPKSIEISMDNSDESLYVERIRIEKMKLSICNLLGKVTIQEPTFDRIIVVYRRASAKKERARNIYVKHFKSIPMADMEIVLVSSLFTCSIVVVAIPEKKNPGLTPVDWVKFIVSAVIGLITVIGSLSNPKADIRVILAILTSVVGYCVKTYFTLSVFFFIILAILVVIQNLFQNNLVSYQSLITKSVYDKQLDSGRGTLLHLCDDVIQQEVKEVIVSFFILMVQGEATRQELDRRCEELITGEFNEKCNFDVDDALQKLQKLGIVAKDPAGKYACTDLKRANEIIGTTTEEVVLKANQGDCSFGR</sequence>
<evidence type="ECO:0000313" key="2">
    <source>
        <dbReference type="EMBL" id="KAB5527555.1"/>
    </source>
</evidence>
<keyword evidence="1" id="KW-0812">Transmembrane</keyword>
<feature type="transmembrane region" description="Helical" evidence="1">
    <location>
        <begin position="837"/>
        <end position="856"/>
    </location>
</feature>
<feature type="transmembrane region" description="Helical" evidence="1">
    <location>
        <begin position="868"/>
        <end position="888"/>
    </location>
</feature>
<dbReference type="EMBL" id="VDCV01000014">
    <property type="protein sequence ID" value="KAB5527555.1"/>
    <property type="molecule type" value="Genomic_DNA"/>
</dbReference>
<name>A0A5N5KC58_9ROSI</name>
<protein>
    <recommendedName>
        <fullName evidence="4">Aminopeptidase</fullName>
    </recommendedName>
</protein>
<dbReference type="PANTHER" id="PTHR33645:SF11">
    <property type="entry name" value="AMINOPEPTIDASE (DUF3754)"/>
    <property type="match status" value="1"/>
</dbReference>
<keyword evidence="1" id="KW-0472">Membrane</keyword>
<feature type="transmembrane region" description="Helical" evidence="1">
    <location>
        <begin position="895"/>
        <end position="928"/>
    </location>
</feature>
<evidence type="ECO:0000313" key="3">
    <source>
        <dbReference type="Proteomes" id="UP000326939"/>
    </source>
</evidence>
<evidence type="ECO:0008006" key="4">
    <source>
        <dbReference type="Google" id="ProtNLM"/>
    </source>
</evidence>
<accession>A0A5N5KC58</accession>
<evidence type="ECO:0000256" key="1">
    <source>
        <dbReference type="SAM" id="Phobius"/>
    </source>
</evidence>
<dbReference type="Pfam" id="PF12576">
    <property type="entry name" value="DUF3754"/>
    <property type="match status" value="2"/>
</dbReference>
<dbReference type="AlphaFoldDB" id="A0A5N5KC58"/>
<dbReference type="PANTHER" id="PTHR33645">
    <property type="entry name" value="AMINOPEPTIDASE (DUF3754)"/>
    <property type="match status" value="1"/>
</dbReference>
<organism evidence="2 3">
    <name type="scientific">Salix brachista</name>
    <dbReference type="NCBI Taxonomy" id="2182728"/>
    <lineage>
        <taxon>Eukaryota</taxon>
        <taxon>Viridiplantae</taxon>
        <taxon>Streptophyta</taxon>
        <taxon>Embryophyta</taxon>
        <taxon>Tracheophyta</taxon>
        <taxon>Spermatophyta</taxon>
        <taxon>Magnoliopsida</taxon>
        <taxon>eudicotyledons</taxon>
        <taxon>Gunneridae</taxon>
        <taxon>Pentapetalae</taxon>
        <taxon>rosids</taxon>
        <taxon>fabids</taxon>
        <taxon>Malpighiales</taxon>
        <taxon>Salicaceae</taxon>
        <taxon>Saliceae</taxon>
        <taxon>Salix</taxon>
    </lineage>
</organism>
<feature type="transmembrane region" description="Helical" evidence="1">
    <location>
        <begin position="355"/>
        <end position="374"/>
    </location>
</feature>
<proteinExistence type="predicted"/>